<dbReference type="InterPro" id="IPR008210">
    <property type="entry name" value="PEP_carboxykinase_N"/>
</dbReference>
<dbReference type="InterPro" id="IPR001272">
    <property type="entry name" value="PEP_carboxykinase_ATP"/>
</dbReference>
<evidence type="ECO:0000256" key="6">
    <source>
        <dbReference type="ARBA" id="ARBA00022741"/>
    </source>
</evidence>
<evidence type="ECO:0000256" key="2">
    <source>
        <dbReference type="ARBA" id="ARBA00006052"/>
    </source>
</evidence>
<keyword evidence="13" id="KW-1185">Reference proteome</keyword>
<dbReference type="GO" id="GO:0005524">
    <property type="term" value="F:ATP binding"/>
    <property type="evidence" value="ECO:0007669"/>
    <property type="project" value="UniProtKB-KW"/>
</dbReference>
<comment type="catalytic activity">
    <reaction evidence="10">
        <text>oxaloacetate + ATP = phosphoenolpyruvate + ADP + CO2</text>
        <dbReference type="Rhea" id="RHEA:18617"/>
        <dbReference type="ChEBI" id="CHEBI:16452"/>
        <dbReference type="ChEBI" id="CHEBI:16526"/>
        <dbReference type="ChEBI" id="CHEBI:30616"/>
        <dbReference type="ChEBI" id="CHEBI:58702"/>
        <dbReference type="ChEBI" id="CHEBI:456216"/>
        <dbReference type="EC" id="4.1.1.49"/>
    </reaction>
</comment>
<keyword evidence="5" id="KW-0312">Gluconeogenesis</keyword>
<proteinExistence type="inferred from homology"/>
<dbReference type="EMBL" id="MU004190">
    <property type="protein sequence ID" value="KAF2494822.1"/>
    <property type="molecule type" value="Genomic_DNA"/>
</dbReference>
<evidence type="ECO:0000256" key="11">
    <source>
        <dbReference type="SAM" id="MobiDB-lite"/>
    </source>
</evidence>
<dbReference type="InterPro" id="IPR013035">
    <property type="entry name" value="PEP_carboxykinase_C"/>
</dbReference>
<name>A0A6A6QRN5_9PEZI</name>
<dbReference type="SUPFAM" id="SSF53795">
    <property type="entry name" value="PEP carboxykinase-like"/>
    <property type="match status" value="1"/>
</dbReference>
<keyword evidence="6" id="KW-0547">Nucleotide-binding</keyword>
<organism evidence="12 13">
    <name type="scientific">Lophium mytilinum</name>
    <dbReference type="NCBI Taxonomy" id="390894"/>
    <lineage>
        <taxon>Eukaryota</taxon>
        <taxon>Fungi</taxon>
        <taxon>Dikarya</taxon>
        <taxon>Ascomycota</taxon>
        <taxon>Pezizomycotina</taxon>
        <taxon>Dothideomycetes</taxon>
        <taxon>Pleosporomycetidae</taxon>
        <taxon>Mytilinidiales</taxon>
        <taxon>Mytilinidiaceae</taxon>
        <taxon>Lophium</taxon>
    </lineage>
</organism>
<dbReference type="GO" id="GO:0016301">
    <property type="term" value="F:kinase activity"/>
    <property type="evidence" value="ECO:0007669"/>
    <property type="project" value="UniProtKB-KW"/>
</dbReference>
<dbReference type="InterPro" id="IPR015994">
    <property type="entry name" value="PEPCK_ATP_CS"/>
</dbReference>
<dbReference type="UniPathway" id="UPA00138"/>
<dbReference type="NCBIfam" id="NF006820">
    <property type="entry name" value="PRK09344.1-2"/>
    <property type="match status" value="1"/>
</dbReference>
<dbReference type="EC" id="4.1.1.49" evidence="3"/>
<feature type="compositionally biased region" description="Basic residues" evidence="11">
    <location>
        <begin position="41"/>
        <end position="55"/>
    </location>
</feature>
<reference evidence="12" key="1">
    <citation type="journal article" date="2020" name="Stud. Mycol.">
        <title>101 Dothideomycetes genomes: a test case for predicting lifestyles and emergence of pathogens.</title>
        <authorList>
            <person name="Haridas S."/>
            <person name="Albert R."/>
            <person name="Binder M."/>
            <person name="Bloem J."/>
            <person name="Labutti K."/>
            <person name="Salamov A."/>
            <person name="Andreopoulos B."/>
            <person name="Baker S."/>
            <person name="Barry K."/>
            <person name="Bills G."/>
            <person name="Bluhm B."/>
            <person name="Cannon C."/>
            <person name="Castanera R."/>
            <person name="Culley D."/>
            <person name="Daum C."/>
            <person name="Ezra D."/>
            <person name="Gonzalez J."/>
            <person name="Henrissat B."/>
            <person name="Kuo A."/>
            <person name="Liang C."/>
            <person name="Lipzen A."/>
            <person name="Lutzoni F."/>
            <person name="Magnuson J."/>
            <person name="Mondo S."/>
            <person name="Nolan M."/>
            <person name="Ohm R."/>
            <person name="Pangilinan J."/>
            <person name="Park H.-J."/>
            <person name="Ramirez L."/>
            <person name="Alfaro M."/>
            <person name="Sun H."/>
            <person name="Tritt A."/>
            <person name="Yoshinaga Y."/>
            <person name="Zwiers L.-H."/>
            <person name="Turgeon B."/>
            <person name="Goodwin S."/>
            <person name="Spatafora J."/>
            <person name="Crous P."/>
            <person name="Grigoriev I."/>
        </authorList>
    </citation>
    <scope>NUCLEOTIDE SEQUENCE</scope>
    <source>
        <strain evidence="12">CBS 269.34</strain>
    </source>
</reference>
<dbReference type="OrthoDB" id="184182at2759"/>
<dbReference type="Gene3D" id="2.170.8.10">
    <property type="entry name" value="Phosphoenolpyruvate Carboxykinase, domain 2"/>
    <property type="match status" value="1"/>
</dbReference>
<keyword evidence="12" id="KW-0808">Transferase</keyword>
<keyword evidence="12" id="KW-0670">Pyruvate</keyword>
<accession>A0A6A6QRN5</accession>
<dbReference type="NCBIfam" id="NF006821">
    <property type="entry name" value="PRK09344.1-3"/>
    <property type="match status" value="1"/>
</dbReference>
<dbReference type="PANTHER" id="PTHR30031">
    <property type="entry name" value="PHOSPHOENOLPYRUVATE CARBOXYKINASE ATP"/>
    <property type="match status" value="1"/>
</dbReference>
<evidence type="ECO:0000313" key="12">
    <source>
        <dbReference type="EMBL" id="KAF2494822.1"/>
    </source>
</evidence>
<dbReference type="Gene3D" id="3.90.228.20">
    <property type="match status" value="1"/>
</dbReference>
<dbReference type="NCBIfam" id="TIGR00224">
    <property type="entry name" value="pckA"/>
    <property type="match status" value="1"/>
</dbReference>
<dbReference type="Proteomes" id="UP000799750">
    <property type="component" value="Unassembled WGS sequence"/>
</dbReference>
<dbReference type="PANTHER" id="PTHR30031:SF0">
    <property type="entry name" value="PHOSPHOENOLPYRUVATE CARBOXYKINASE (ATP)"/>
    <property type="match status" value="1"/>
</dbReference>
<evidence type="ECO:0000256" key="8">
    <source>
        <dbReference type="ARBA" id="ARBA00022840"/>
    </source>
</evidence>
<sequence>MPSAHRLLQALARPLERINTAEAAITASQRRPGFSPSPLGRFRKPFHGSHPRHDPHHAAAPNQHHAIALGAALPSLFRARTLSTLRLVPTNDDMAGALKGTGSPPIVRTASPAPLAQDFVRQQVAKQQRTNFHSTSLKTAPFTTMVSASVNKTNLHPAGVQPQREHTEIEEELHDKAHIDYDRVAIVANPSVAALYEDALVYETGSAITSSGALSAYSGAKTGRSPSDKRIVKEESSENEIWWGPVNKPMTPDVWRINRERAIDYLNTRNRIYVVDGFAGWDERYRIRVRVVCARAYHALFMRNMLIRPTKAELEGFHPDYTIYNGGAFPANRYTSGMTSATSVAINFKDQEMVILGTEYAGEMKKGVFTVLFYEMPVKHNVLTLHSSANEGQDGDVTVFFGLSGTGKTTLSADPKRALIGDDEHCWSDKGVFNIEGGCYAKTIGLSAEKEPDIFGAIKFGSILENVVFDPETRVVDYDDDTLTENTRCAYPIEYIENTKIPCISSGHPKNIILLTCDARGVLPPISKLSTEQTMYHFISGYTSKMAGTEQGVTEPTATFSSCFAQPFLALHPMRYAKMLAEKIAEHGSNAWLLNTGWVGAGATTGGKRCPLKYTRAILDAIHSGELAKAEYETYETFNLSVPKTCPNVPDELLNPAKAWSGTTDFKGEVKKLGTLFMENFKKYEDQATTEVIKAGPHVCCCQKD</sequence>
<dbReference type="SUPFAM" id="SSF68923">
    <property type="entry name" value="PEP carboxykinase N-terminal domain"/>
    <property type="match status" value="1"/>
</dbReference>
<evidence type="ECO:0000313" key="13">
    <source>
        <dbReference type="Proteomes" id="UP000799750"/>
    </source>
</evidence>
<dbReference type="HAMAP" id="MF_00453">
    <property type="entry name" value="PEPCK_ATP"/>
    <property type="match status" value="1"/>
</dbReference>
<evidence type="ECO:0000256" key="7">
    <source>
        <dbReference type="ARBA" id="ARBA00022793"/>
    </source>
</evidence>
<evidence type="ECO:0000256" key="10">
    <source>
        <dbReference type="ARBA" id="ARBA00047371"/>
    </source>
</evidence>
<dbReference type="FunFam" id="2.170.8.10:FF:000001">
    <property type="entry name" value="Phosphoenolpyruvate carboxykinase (ATP)"/>
    <property type="match status" value="1"/>
</dbReference>
<protein>
    <recommendedName>
        <fullName evidence="4">Phosphoenolpyruvate carboxykinase (ATP)</fullName>
        <ecNumber evidence="3">4.1.1.49</ecNumber>
    </recommendedName>
</protein>
<keyword evidence="7" id="KW-0210">Decarboxylase</keyword>
<dbReference type="AlphaFoldDB" id="A0A6A6QRN5"/>
<evidence type="ECO:0000256" key="5">
    <source>
        <dbReference type="ARBA" id="ARBA00022432"/>
    </source>
</evidence>
<keyword evidence="8" id="KW-0067">ATP-binding</keyword>
<dbReference type="FunFam" id="3.40.449.10:FF:000002">
    <property type="entry name" value="Phosphoenolpyruvate carboxykinase [ATP]"/>
    <property type="match status" value="1"/>
</dbReference>
<evidence type="ECO:0000256" key="1">
    <source>
        <dbReference type="ARBA" id="ARBA00004742"/>
    </source>
</evidence>
<dbReference type="CDD" id="cd00484">
    <property type="entry name" value="PEPCK_ATP"/>
    <property type="match status" value="1"/>
</dbReference>
<dbReference type="PROSITE" id="PS00532">
    <property type="entry name" value="PEPCK_ATP"/>
    <property type="match status" value="1"/>
</dbReference>
<dbReference type="Gene3D" id="3.40.449.10">
    <property type="entry name" value="Phosphoenolpyruvate Carboxykinase, domain 1"/>
    <property type="match status" value="1"/>
</dbReference>
<comment type="similarity">
    <text evidence="2">Belongs to the phosphoenolpyruvate carboxykinase (ATP) family.</text>
</comment>
<evidence type="ECO:0000256" key="9">
    <source>
        <dbReference type="ARBA" id="ARBA00023239"/>
    </source>
</evidence>
<evidence type="ECO:0000256" key="3">
    <source>
        <dbReference type="ARBA" id="ARBA00012363"/>
    </source>
</evidence>
<dbReference type="GO" id="GO:0006094">
    <property type="term" value="P:gluconeogenesis"/>
    <property type="evidence" value="ECO:0007669"/>
    <property type="project" value="UniProtKB-UniPathway"/>
</dbReference>
<dbReference type="GO" id="GO:0005829">
    <property type="term" value="C:cytosol"/>
    <property type="evidence" value="ECO:0007669"/>
    <property type="project" value="TreeGrafter"/>
</dbReference>
<gene>
    <name evidence="12" type="ORF">BU16DRAFT_527801</name>
</gene>
<keyword evidence="12" id="KW-0418">Kinase</keyword>
<keyword evidence="9" id="KW-0456">Lyase</keyword>
<dbReference type="Pfam" id="PF01293">
    <property type="entry name" value="PEPCK_ATP"/>
    <property type="match status" value="1"/>
</dbReference>
<comment type="pathway">
    <text evidence="1">Carbohydrate biosynthesis; gluconeogenesis.</text>
</comment>
<evidence type="ECO:0000256" key="4">
    <source>
        <dbReference type="ARBA" id="ARBA00021932"/>
    </source>
</evidence>
<dbReference type="GO" id="GO:0004612">
    <property type="term" value="F:phosphoenolpyruvate carboxykinase (ATP) activity"/>
    <property type="evidence" value="ECO:0007669"/>
    <property type="project" value="UniProtKB-EC"/>
</dbReference>
<feature type="region of interest" description="Disordered" evidence="11">
    <location>
        <begin position="26"/>
        <end position="60"/>
    </location>
</feature>